<sequence>MEKIKCAILGVTKPGYHTAEAMNYRKVGRKVGNEQIIGKYTPDASNDGGRMLTEILTKLGLRERTIMDLERFYGLVHNQIDFTCSPPSPTVLGCEVINNFLFISDRRLIRMQMIVRNNVGRTLIRPYRSPLTRLYLDRELYKVRLSLLPNQPCPQNAQQAYESIRSFVENAADGCWSIQTGPPRISFRTQTLLSERITLRNNSSSVGRIAYSIICKASRLALLEDIRQRKTIIVQKATERGRSMIEAQRKGILRNRRLLIKDSTTGEFSQRATETAVVSYYNNFVDQPSTFL</sequence>
<evidence type="ECO:0000313" key="3">
    <source>
        <dbReference type="WBParaSite" id="HPLM_0001589901-mRNA-1"/>
    </source>
</evidence>
<dbReference type="Proteomes" id="UP000268014">
    <property type="component" value="Unassembled WGS sequence"/>
</dbReference>
<dbReference type="EMBL" id="UZAF01019178">
    <property type="protein sequence ID" value="VDO58197.1"/>
    <property type="molecule type" value="Genomic_DNA"/>
</dbReference>
<reference evidence="1 2" key="2">
    <citation type="submission" date="2018-11" db="EMBL/GenBank/DDBJ databases">
        <authorList>
            <consortium name="Pathogen Informatics"/>
        </authorList>
    </citation>
    <scope>NUCLEOTIDE SEQUENCE [LARGE SCALE GENOMIC DNA]</scope>
    <source>
        <strain evidence="1 2">MHpl1</strain>
    </source>
</reference>
<dbReference type="OMA" id="WIRWNST"/>
<dbReference type="OrthoDB" id="10536425at2759"/>
<dbReference type="WBParaSite" id="HPLM_0001589901-mRNA-1">
    <property type="protein sequence ID" value="HPLM_0001589901-mRNA-1"/>
    <property type="gene ID" value="HPLM_0001589901"/>
</dbReference>
<name>A0A0N4WW03_HAEPC</name>
<evidence type="ECO:0000313" key="2">
    <source>
        <dbReference type="Proteomes" id="UP000268014"/>
    </source>
</evidence>
<proteinExistence type="predicted"/>
<gene>
    <name evidence="1" type="ORF">HPLM_LOCUS15891</name>
</gene>
<protein>
    <submittedName>
        <fullName evidence="3">Transposase</fullName>
    </submittedName>
</protein>
<keyword evidence="2" id="KW-1185">Reference proteome</keyword>
<organism evidence="3">
    <name type="scientific">Haemonchus placei</name>
    <name type="common">Barber's pole worm</name>
    <dbReference type="NCBI Taxonomy" id="6290"/>
    <lineage>
        <taxon>Eukaryota</taxon>
        <taxon>Metazoa</taxon>
        <taxon>Ecdysozoa</taxon>
        <taxon>Nematoda</taxon>
        <taxon>Chromadorea</taxon>
        <taxon>Rhabditida</taxon>
        <taxon>Rhabditina</taxon>
        <taxon>Rhabditomorpha</taxon>
        <taxon>Strongyloidea</taxon>
        <taxon>Trichostrongylidae</taxon>
        <taxon>Haemonchus</taxon>
    </lineage>
</organism>
<reference evidence="3" key="1">
    <citation type="submission" date="2017-02" db="UniProtKB">
        <authorList>
            <consortium name="WormBaseParasite"/>
        </authorList>
    </citation>
    <scope>IDENTIFICATION</scope>
</reference>
<accession>A0A0N4WW03</accession>
<evidence type="ECO:0000313" key="1">
    <source>
        <dbReference type="EMBL" id="VDO58197.1"/>
    </source>
</evidence>
<dbReference type="AlphaFoldDB" id="A0A0N4WW03"/>